<dbReference type="Pfam" id="PF09346">
    <property type="entry name" value="SMI1_KNR4"/>
    <property type="match status" value="1"/>
</dbReference>
<evidence type="ECO:0000256" key="1">
    <source>
        <dbReference type="SAM" id="MobiDB-lite"/>
    </source>
</evidence>
<feature type="region of interest" description="Disordered" evidence="1">
    <location>
        <begin position="109"/>
        <end position="139"/>
    </location>
</feature>
<keyword evidence="4" id="KW-1185">Reference proteome</keyword>
<dbReference type="SUPFAM" id="SSF160631">
    <property type="entry name" value="SMI1/KNR4-like"/>
    <property type="match status" value="1"/>
</dbReference>
<evidence type="ECO:0000259" key="2">
    <source>
        <dbReference type="Pfam" id="PF09346"/>
    </source>
</evidence>
<protein>
    <recommendedName>
        <fullName evidence="2">Knr4/Smi1-like domain-containing protein</fullName>
    </recommendedName>
</protein>
<comment type="caution">
    <text evidence="3">The sequence shown here is derived from an EMBL/GenBank/DDBJ whole genome shotgun (WGS) entry which is preliminary data.</text>
</comment>
<gene>
    <name evidence="3" type="ORF">E1295_24070</name>
</gene>
<dbReference type="PANTHER" id="PTHR47432:SF1">
    <property type="entry name" value="CELL WALL ASSEMBLY REGULATOR SMI1"/>
    <property type="match status" value="1"/>
</dbReference>
<dbReference type="AlphaFoldDB" id="A0A4R5FA66"/>
<name>A0A4R5FA66_9ACTN</name>
<dbReference type="InterPro" id="IPR037883">
    <property type="entry name" value="Knr4/Smi1-like_sf"/>
</dbReference>
<dbReference type="InterPro" id="IPR051873">
    <property type="entry name" value="KNR4/SMI1_regulator"/>
</dbReference>
<organism evidence="3 4">
    <name type="scientific">Nonomuraea mesophila</name>
    <dbReference type="NCBI Taxonomy" id="2530382"/>
    <lineage>
        <taxon>Bacteria</taxon>
        <taxon>Bacillati</taxon>
        <taxon>Actinomycetota</taxon>
        <taxon>Actinomycetes</taxon>
        <taxon>Streptosporangiales</taxon>
        <taxon>Streptosporangiaceae</taxon>
        <taxon>Nonomuraea</taxon>
    </lineage>
</organism>
<sequence length="557" mass="61138">MSNQGQGAVTAVLRAMAGDIAAGAPRGWKRAVLHGYATGQDSAGHRGFLFEPAELDEYGSNEIDVFGGLRELHTLLGAGDHLTVELEVESRGRFRAVLSERLDRSESERRGFRYVLDPESTPPASGEPHPGPDVSEAGHPDQAVALLGSFIRRLEEVLDAGSPIELPPPLPESDRQKLLDEAGVALPRDLRALYAAVDGDGGRGLLHGYGWFGLEMLAELCDPARRWWVTQGWRRYVHQPFVKEYGPALRIRRVADHPAWIPFATDMFGNYLAVDMAPGPRGRPGQVILIGRSHGAGPVYVADSVTALLREHVEALASGSFERDGEGLWINAGEVAQYERDYDHTCTLSVTGMDAAPVRGIRPEIRELTVSNAPWVDFGPVRRAPALWRVTTKNCPGADLSPLLEAPVEVLDLDLVAIDLAGLEAHPTLRKVALHTEKPVDLRPLLSCRLLWALDLTDAPAADLSVVRELTALRQLKLQRPQWDSLRSGGVLPASLAIAELAEEPLRERKLFWSFDNAYKSPRPTLEDAIDWTRHLAGDAADVRTFRGRFRPRPAGQ</sequence>
<dbReference type="RefSeq" id="WP_132632877.1">
    <property type="nucleotide sequence ID" value="NZ_SMLD01000066.1"/>
</dbReference>
<reference evidence="3 4" key="1">
    <citation type="submission" date="2019-03" db="EMBL/GenBank/DDBJ databases">
        <title>Draft genome sequences of novel Actinobacteria.</title>
        <authorList>
            <person name="Sahin N."/>
            <person name="Ay H."/>
            <person name="Saygin H."/>
        </authorList>
    </citation>
    <scope>NUCLEOTIDE SEQUENCE [LARGE SCALE GENOMIC DNA]</scope>
    <source>
        <strain evidence="3 4">6K102</strain>
    </source>
</reference>
<dbReference type="Proteomes" id="UP000295136">
    <property type="component" value="Unassembled WGS sequence"/>
</dbReference>
<evidence type="ECO:0000313" key="3">
    <source>
        <dbReference type="EMBL" id="TDE45725.1"/>
    </source>
</evidence>
<dbReference type="EMBL" id="SMLD01000066">
    <property type="protein sequence ID" value="TDE45725.1"/>
    <property type="molecule type" value="Genomic_DNA"/>
</dbReference>
<dbReference type="GO" id="GO:0043332">
    <property type="term" value="C:mating projection tip"/>
    <property type="evidence" value="ECO:0007669"/>
    <property type="project" value="TreeGrafter"/>
</dbReference>
<feature type="domain" description="Knr4/Smi1-like" evidence="2">
    <location>
        <begin position="172"/>
        <end position="310"/>
    </location>
</feature>
<proteinExistence type="predicted"/>
<accession>A0A4R5FA66</accession>
<dbReference type="InterPro" id="IPR018958">
    <property type="entry name" value="Knr4/Smi1-like_dom"/>
</dbReference>
<evidence type="ECO:0000313" key="4">
    <source>
        <dbReference type="Proteomes" id="UP000295136"/>
    </source>
</evidence>
<dbReference type="PANTHER" id="PTHR47432">
    <property type="entry name" value="CELL WALL ASSEMBLY REGULATOR SMI1"/>
    <property type="match status" value="1"/>
</dbReference>